<gene>
    <name evidence="4" type="primary">LPMO9C</name>
</gene>
<evidence type="ECO:0000256" key="1">
    <source>
        <dbReference type="RuleBase" id="RU368122"/>
    </source>
</evidence>
<evidence type="ECO:0000259" key="3">
    <source>
        <dbReference type="Pfam" id="PF03443"/>
    </source>
</evidence>
<comment type="catalytic activity">
    <reaction evidence="1">
        <text>[(1-&gt;4)-beta-D-glucosyl]n+m + reduced acceptor + O2 = 4-dehydro-beta-D-glucosyl-[(1-&gt;4)-beta-D-glucosyl]n-1 + [(1-&gt;4)-beta-D-glucosyl]m + acceptor + H2O.</text>
        <dbReference type="EC" id="1.14.99.56"/>
    </reaction>
</comment>
<keyword evidence="1" id="KW-0624">Polysaccharide degradation</keyword>
<comment type="subcellular location">
    <subcellularLocation>
        <location evidence="1">Secreted</location>
    </subcellularLocation>
</comment>
<dbReference type="GO" id="GO:0004497">
    <property type="term" value="F:monooxygenase activity"/>
    <property type="evidence" value="ECO:0007669"/>
    <property type="project" value="UniProtKB-KW"/>
</dbReference>
<name>A0A2U8U9M3_9FUNG</name>
<dbReference type="Pfam" id="PF03443">
    <property type="entry name" value="AA9"/>
    <property type="match status" value="1"/>
</dbReference>
<dbReference type="EC" id="1.14.99.56" evidence="1"/>
<keyword evidence="1" id="KW-1015">Disulfide bond</keyword>
<feature type="domain" description="Auxiliary Activity family 9 catalytic" evidence="3">
    <location>
        <begin position="55"/>
        <end position="212"/>
    </location>
</feature>
<keyword evidence="1" id="KW-0964">Secreted</keyword>
<keyword evidence="1" id="KW-0136">Cellulose degradation</keyword>
<feature type="signal peptide" evidence="2">
    <location>
        <begin position="1"/>
        <end position="17"/>
    </location>
</feature>
<dbReference type="Gene3D" id="2.70.50.70">
    <property type="match status" value="1"/>
</dbReference>
<dbReference type="GO" id="GO:0030245">
    <property type="term" value="P:cellulose catabolic process"/>
    <property type="evidence" value="ECO:0007669"/>
    <property type="project" value="UniProtKB-UniRule"/>
</dbReference>
<protein>
    <recommendedName>
        <fullName evidence="1">AA9 family lytic polysaccharide monooxygenase</fullName>
        <ecNumber evidence="1">1.14.99.56</ecNumber>
    </recommendedName>
    <alternativeName>
        <fullName evidence="1">Endo-beta-1,4-glucanase</fullName>
    </alternativeName>
    <alternativeName>
        <fullName evidence="1">Glycosyl hydrolase 61 family protein</fullName>
    </alternativeName>
</protein>
<dbReference type="GO" id="GO:0030248">
    <property type="term" value="F:cellulose binding"/>
    <property type="evidence" value="ECO:0007669"/>
    <property type="project" value="UniProtKB-UniRule"/>
</dbReference>
<comment type="domain">
    <text evidence="1">Has a modular structure: an endo-beta-1,4-glucanase catalytic module at the N-terminus, a linker rich in serines and threonines, and a C-terminal carbohydrate-binding module (CBM).</text>
</comment>
<proteinExistence type="predicted"/>
<keyword evidence="4" id="KW-0503">Monooxygenase</keyword>
<evidence type="ECO:0000313" key="4">
    <source>
        <dbReference type="EMBL" id="AWM99266.1"/>
    </source>
</evidence>
<comment type="function">
    <text evidence="1">Lytic polysaccharide monooxygenase (LMPO) that depolymerizes crystalline and amorphous polysaccharides via the oxidation of scissile alpha- or beta-(1-4)-glycosidic bonds, yielding C1 and/or C4 oxidation products. Catalysis by LPMOs requires the reduction of the active-site copper from Cu(II) to Cu(I) by a reducing agent and H(2)O(2) or O(2) as a cosubstrate.</text>
</comment>
<feature type="chain" id="PRO_5016150779" description="AA9 family lytic polysaccharide monooxygenase" evidence="2">
    <location>
        <begin position="18"/>
        <end position="231"/>
    </location>
</feature>
<dbReference type="GO" id="GO:0005576">
    <property type="term" value="C:extracellular region"/>
    <property type="evidence" value="ECO:0007669"/>
    <property type="project" value="UniProtKB-SubCell"/>
</dbReference>
<dbReference type="EMBL" id="MF432132">
    <property type="protein sequence ID" value="AWM99266.1"/>
    <property type="molecule type" value="Genomic_DNA"/>
</dbReference>
<dbReference type="SMR" id="A0A2U8U9M3"/>
<keyword evidence="1" id="KW-0119">Carbohydrate metabolism</keyword>
<accession>A0A2U8U9M3</accession>
<dbReference type="InterPro" id="IPR005103">
    <property type="entry name" value="AA9_LPMO"/>
</dbReference>
<dbReference type="AlphaFoldDB" id="A0A2U8U9M3"/>
<organism evidence="4">
    <name type="scientific">Rhizophlyctis rosea</name>
    <dbReference type="NCBI Taxonomy" id="64517"/>
    <lineage>
        <taxon>Eukaryota</taxon>
        <taxon>Fungi</taxon>
        <taxon>Fungi incertae sedis</taxon>
        <taxon>Chytridiomycota</taxon>
        <taxon>Chytridiomycota incertae sedis</taxon>
        <taxon>Chytridiomycetes</taxon>
        <taxon>Rhizophlyctidales</taxon>
        <taxon>Rhizophlyctidaceae</taxon>
        <taxon>Rhizophlyctis</taxon>
    </lineage>
</organism>
<evidence type="ECO:0000256" key="2">
    <source>
        <dbReference type="SAM" id="SignalP"/>
    </source>
</evidence>
<keyword evidence="2" id="KW-0732">Signal</keyword>
<dbReference type="GO" id="GO:0008810">
    <property type="term" value="F:cellulase activity"/>
    <property type="evidence" value="ECO:0007669"/>
    <property type="project" value="UniProtKB-UniRule"/>
</dbReference>
<keyword evidence="4" id="KW-0560">Oxidoreductase</keyword>
<sequence length="231" mass="24914">MLTTAAAFLAILPLVACHTKLSEPSGPLRPMVASAGGFCQSSYWDTDTFGHSPCCAKKDAGNPSATTYQRGQSVGMQWKRMNHPAGFVQLSVAKFENSDTMDEYSQNIFHFNCHEQGCQSGEACSELTGTSICNEPFGGDNDCRSSTCSQSFTIPTWIKDGQYTILWTWFGSGGYGGDKYAGQSDYTQCMDFTVKGGSDYSPKASNFCPAFKGGDVHTKGDSSQCFYHAAG</sequence>
<reference evidence="4" key="1">
    <citation type="submission" date="2017-07" db="EMBL/GenBank/DDBJ databases">
        <title>Origin of fungal plant biomass degrading enzymes: Comparative enzyme profile studies of zoosporic, early lineage fungi.</title>
        <authorList>
            <person name="Lange L."/>
            <person name="Pilgaard B."/>
            <person name="Herbst F.-A."/>
            <person name="Barret K."/>
            <person name="Busk P.K."/>
            <person name="Pedersen A.G."/>
        </authorList>
    </citation>
    <scope>NUCLEOTIDE SEQUENCE</scope>
</reference>